<evidence type="ECO:0000256" key="1">
    <source>
        <dbReference type="SAM" id="SignalP"/>
    </source>
</evidence>
<evidence type="ECO:0008006" key="4">
    <source>
        <dbReference type="Google" id="ProtNLM"/>
    </source>
</evidence>
<keyword evidence="3" id="KW-1185">Reference proteome</keyword>
<protein>
    <recommendedName>
        <fullName evidence="4">Spore Coat Protein U domain-containing protein</fullName>
    </recommendedName>
</protein>
<evidence type="ECO:0000313" key="2">
    <source>
        <dbReference type="EMBL" id="MBB3061901.1"/>
    </source>
</evidence>
<feature type="signal peptide" evidence="1">
    <location>
        <begin position="1"/>
        <end position="22"/>
    </location>
</feature>
<dbReference type="AlphaFoldDB" id="A0A7W4Z9T1"/>
<keyword evidence="1" id="KW-0732">Signal</keyword>
<name>A0A7W4Z9T1_9GAMM</name>
<dbReference type="RefSeq" id="WP_183460721.1">
    <property type="nucleotide sequence ID" value="NZ_JACHWZ010000012.1"/>
</dbReference>
<comment type="caution">
    <text evidence="2">The sequence shown here is derived from an EMBL/GenBank/DDBJ whole genome shotgun (WGS) entry which is preliminary data.</text>
</comment>
<dbReference type="EMBL" id="JACHWZ010000012">
    <property type="protein sequence ID" value="MBB3061901.1"/>
    <property type="molecule type" value="Genomic_DNA"/>
</dbReference>
<proteinExistence type="predicted"/>
<feature type="chain" id="PRO_5031279211" description="Spore Coat Protein U domain-containing protein" evidence="1">
    <location>
        <begin position="23"/>
        <end position="183"/>
    </location>
</feature>
<sequence>MRATLRFLAAASLAAVTFNSFAATDGTAGSSNSSGNFDITLTVPTQIIVKNFDDMALNTTGATLGNPIEGAEDICVGGIGFGSYSVSLSSQNGSTGGSGTDPFQLNGVGQNLPYSAAFINNTSSTTGTAADTNGDITGSFARNGNLDCNTDNARVFVTVSATEWESAVETNYSDTLTVTVTAL</sequence>
<dbReference type="Proteomes" id="UP000535937">
    <property type="component" value="Unassembled WGS sequence"/>
</dbReference>
<reference evidence="2 3" key="1">
    <citation type="submission" date="2020-08" db="EMBL/GenBank/DDBJ databases">
        <title>Genomic Encyclopedia of Type Strains, Phase III (KMG-III): the genomes of soil and plant-associated and newly described type strains.</title>
        <authorList>
            <person name="Whitman W."/>
        </authorList>
    </citation>
    <scope>NUCLEOTIDE SEQUENCE [LARGE SCALE GENOMIC DNA]</scope>
    <source>
        <strain evidence="2 3">CECT 8799</strain>
    </source>
</reference>
<accession>A0A7W4Z9T1</accession>
<evidence type="ECO:0000313" key="3">
    <source>
        <dbReference type="Proteomes" id="UP000535937"/>
    </source>
</evidence>
<gene>
    <name evidence="2" type="ORF">FHS09_002744</name>
</gene>
<organism evidence="2 3">
    <name type="scientific">Microbulbifer rhizosphaerae</name>
    <dbReference type="NCBI Taxonomy" id="1562603"/>
    <lineage>
        <taxon>Bacteria</taxon>
        <taxon>Pseudomonadati</taxon>
        <taxon>Pseudomonadota</taxon>
        <taxon>Gammaproteobacteria</taxon>
        <taxon>Cellvibrionales</taxon>
        <taxon>Microbulbiferaceae</taxon>
        <taxon>Microbulbifer</taxon>
    </lineage>
</organism>